<dbReference type="RefSeq" id="WP_133591486.1">
    <property type="nucleotide sequence ID" value="NZ_SNVV01000009.1"/>
</dbReference>
<protein>
    <submittedName>
        <fullName evidence="1">Putative nucleotidyltransferase-like protein</fullName>
    </submittedName>
</protein>
<evidence type="ECO:0000313" key="2">
    <source>
        <dbReference type="Proteomes" id="UP000295129"/>
    </source>
</evidence>
<gene>
    <name evidence="1" type="ORF">C7389_10915</name>
</gene>
<proteinExistence type="predicted"/>
<accession>A0A4R6DYA9</accession>
<dbReference type="Pfam" id="PF14907">
    <property type="entry name" value="NTP_transf_5"/>
    <property type="match status" value="1"/>
</dbReference>
<evidence type="ECO:0000313" key="1">
    <source>
        <dbReference type="EMBL" id="TDN50326.1"/>
    </source>
</evidence>
<dbReference type="GO" id="GO:0016740">
    <property type="term" value="F:transferase activity"/>
    <property type="evidence" value="ECO:0007669"/>
    <property type="project" value="UniProtKB-KW"/>
</dbReference>
<sequence>MERSLIVTALTAYPPTAERSATEWTQLLRQARILNVLPQLARLYDHTTGIPSEVSRHFESARRIAERLALDVHREAERISTALQPLNIPVVFLKGGAYVLRELSAARGRVFSDLDLLVPKEAITAAEDRLIRAGWVSSHHDAYDQRYYRQWMHEIPPLRHLHRGTIVDLHHTITPPTCRFPVQGAKLLGALNSLTTLPNCHTLSNTDMVLHAVVHRFMEGEWANGFRDLLDLHRLLEEFSKDAGFGDALLNRSHELGLEMPLRQTLHQLKRIFPTPLSPALKITAQRGPIRVSERVTSMLMGEVLMPREADAKTPERRWAAPLLYLRAHWLRMPPHLLAAHLLRKALRPAQENTS</sequence>
<dbReference type="EMBL" id="SNVV01000009">
    <property type="protein sequence ID" value="TDN50326.1"/>
    <property type="molecule type" value="Genomic_DNA"/>
</dbReference>
<keyword evidence="2" id="KW-1185">Reference proteome</keyword>
<keyword evidence="1" id="KW-0808">Transferase</keyword>
<dbReference type="OrthoDB" id="5497963at2"/>
<organism evidence="1 2">
    <name type="scientific">Azoarcus indigens</name>
    <dbReference type="NCBI Taxonomy" id="29545"/>
    <lineage>
        <taxon>Bacteria</taxon>
        <taxon>Pseudomonadati</taxon>
        <taxon>Pseudomonadota</taxon>
        <taxon>Betaproteobacteria</taxon>
        <taxon>Rhodocyclales</taxon>
        <taxon>Zoogloeaceae</taxon>
        <taxon>Azoarcus</taxon>
    </lineage>
</organism>
<dbReference type="InterPro" id="IPR039498">
    <property type="entry name" value="NTP_transf_5"/>
</dbReference>
<dbReference type="Proteomes" id="UP000295129">
    <property type="component" value="Unassembled WGS sequence"/>
</dbReference>
<comment type="caution">
    <text evidence="1">The sequence shown here is derived from an EMBL/GenBank/DDBJ whole genome shotgun (WGS) entry which is preliminary data.</text>
</comment>
<reference evidence="1 2" key="1">
    <citation type="submission" date="2019-03" db="EMBL/GenBank/DDBJ databases">
        <title>Genomic Encyclopedia of Type Strains, Phase IV (KMG-IV): sequencing the most valuable type-strain genomes for metagenomic binning, comparative biology and taxonomic classification.</title>
        <authorList>
            <person name="Goeker M."/>
        </authorList>
    </citation>
    <scope>NUCLEOTIDE SEQUENCE [LARGE SCALE GENOMIC DNA]</scope>
    <source>
        <strain evidence="1 2">DSM 12121</strain>
    </source>
</reference>
<name>A0A4R6DYA9_9RHOO</name>
<dbReference type="AlphaFoldDB" id="A0A4R6DYA9"/>